<dbReference type="Proteomes" id="UP001307849">
    <property type="component" value="Unassembled WGS sequence"/>
</dbReference>
<gene>
    <name evidence="1" type="ORF">TWF506_007900</name>
</gene>
<dbReference type="InterPro" id="IPR036282">
    <property type="entry name" value="Glutathione-S-Trfase_C_sf"/>
</dbReference>
<dbReference type="AlphaFoldDB" id="A0AAN8NB71"/>
<proteinExistence type="predicted"/>
<evidence type="ECO:0008006" key="3">
    <source>
        <dbReference type="Google" id="ProtNLM"/>
    </source>
</evidence>
<dbReference type="EMBL" id="JAVHJM010000004">
    <property type="protein sequence ID" value="KAK6515570.1"/>
    <property type="molecule type" value="Genomic_DNA"/>
</dbReference>
<dbReference type="Gene3D" id="3.40.30.10">
    <property type="entry name" value="Glutaredoxin"/>
    <property type="match status" value="1"/>
</dbReference>
<dbReference type="SUPFAM" id="SSF47616">
    <property type="entry name" value="GST C-terminal domain-like"/>
    <property type="match status" value="1"/>
</dbReference>
<dbReference type="Gene3D" id="1.20.1050.10">
    <property type="match status" value="1"/>
</dbReference>
<accession>A0AAN8NB71</accession>
<dbReference type="InterPro" id="IPR050983">
    <property type="entry name" value="GST_Omega/HSP26"/>
</dbReference>
<evidence type="ECO:0000313" key="2">
    <source>
        <dbReference type="Proteomes" id="UP001307849"/>
    </source>
</evidence>
<dbReference type="PANTHER" id="PTHR43968">
    <property type="match status" value="1"/>
</dbReference>
<reference evidence="1 2" key="1">
    <citation type="submission" date="2019-10" db="EMBL/GenBank/DDBJ databases">
        <authorList>
            <person name="Palmer J.M."/>
        </authorList>
    </citation>
    <scope>NUCLEOTIDE SEQUENCE [LARGE SCALE GENOMIC DNA]</scope>
    <source>
        <strain evidence="1 2">TWF506</strain>
    </source>
</reference>
<evidence type="ECO:0000313" key="1">
    <source>
        <dbReference type="EMBL" id="KAK6515570.1"/>
    </source>
</evidence>
<name>A0AAN8NB71_9PEZI</name>
<dbReference type="PANTHER" id="PTHR43968:SF6">
    <property type="entry name" value="GLUTATHIONE S-TRANSFERASE OMEGA"/>
    <property type="match status" value="1"/>
</dbReference>
<protein>
    <recommendedName>
        <fullName evidence="3">GST N-terminal domain-containing protein</fullName>
    </recommendedName>
</protein>
<organism evidence="1 2">
    <name type="scientific">Arthrobotrys conoides</name>
    <dbReference type="NCBI Taxonomy" id="74498"/>
    <lineage>
        <taxon>Eukaryota</taxon>
        <taxon>Fungi</taxon>
        <taxon>Dikarya</taxon>
        <taxon>Ascomycota</taxon>
        <taxon>Pezizomycotina</taxon>
        <taxon>Orbiliomycetes</taxon>
        <taxon>Orbiliales</taxon>
        <taxon>Orbiliaceae</taxon>
        <taxon>Arthrobotrys</taxon>
    </lineage>
</organism>
<comment type="caution">
    <text evidence="1">The sequence shown here is derived from an EMBL/GenBank/DDBJ whole genome shotgun (WGS) entry which is preliminary data.</text>
</comment>
<dbReference type="GO" id="GO:0005737">
    <property type="term" value="C:cytoplasm"/>
    <property type="evidence" value="ECO:0007669"/>
    <property type="project" value="TreeGrafter"/>
</dbReference>
<keyword evidence="2" id="KW-1185">Reference proteome</keyword>
<sequence length="162" mass="18741">MDPWLRHEQLHPINFEMCVPLSLQGLVPALAHGDWGCYESTVLMEYVDDISEKKLLPEDPKQKAHSRLWADHISRNIVPTFYRYLQAQEVEKQAEYGKEFEKQVNTLLEAADPKGPFFTVCTTHELLEPSRYLVFCITSKICLPSDLRVGSMLSIFCLRKKI</sequence>